<sequence length="109" mass="11452">MYIQPEASPFSLGGTTTPNCSIDRTSFTPPGTAMSALSGCATAGLQFDPPGQNPGFPTFFTGADSKQTDSRSKLTICARGAALRRTHVTPNHIIPFWPGGDPGPKIQDN</sequence>
<gene>
    <name evidence="1" type="ORF">EGYM00163_LOCUS29777</name>
</gene>
<dbReference type="AlphaFoldDB" id="A0A7S4FXM6"/>
<evidence type="ECO:0000313" key="1">
    <source>
        <dbReference type="EMBL" id="CAE0818609.1"/>
    </source>
</evidence>
<name>A0A7S4FXM6_9EUGL</name>
<accession>A0A7S4FXM6</accession>
<dbReference type="EMBL" id="HBJA01085464">
    <property type="protein sequence ID" value="CAE0818609.1"/>
    <property type="molecule type" value="Transcribed_RNA"/>
</dbReference>
<proteinExistence type="predicted"/>
<organism evidence="1">
    <name type="scientific">Eutreptiella gymnastica</name>
    <dbReference type="NCBI Taxonomy" id="73025"/>
    <lineage>
        <taxon>Eukaryota</taxon>
        <taxon>Discoba</taxon>
        <taxon>Euglenozoa</taxon>
        <taxon>Euglenida</taxon>
        <taxon>Spirocuta</taxon>
        <taxon>Euglenophyceae</taxon>
        <taxon>Eutreptiales</taxon>
        <taxon>Eutreptiaceae</taxon>
        <taxon>Eutreptiella</taxon>
    </lineage>
</organism>
<protein>
    <submittedName>
        <fullName evidence="1">Uncharacterized protein</fullName>
    </submittedName>
</protein>
<reference evidence="1" key="1">
    <citation type="submission" date="2021-01" db="EMBL/GenBank/DDBJ databases">
        <authorList>
            <person name="Corre E."/>
            <person name="Pelletier E."/>
            <person name="Niang G."/>
            <person name="Scheremetjew M."/>
            <person name="Finn R."/>
            <person name="Kale V."/>
            <person name="Holt S."/>
            <person name="Cochrane G."/>
            <person name="Meng A."/>
            <person name="Brown T."/>
            <person name="Cohen L."/>
        </authorList>
    </citation>
    <scope>NUCLEOTIDE SEQUENCE</scope>
    <source>
        <strain evidence="1">CCMP1594</strain>
    </source>
</reference>